<evidence type="ECO:0000256" key="1">
    <source>
        <dbReference type="SAM" id="MobiDB-lite"/>
    </source>
</evidence>
<gene>
    <name evidence="2" type="ORF">CCUS01_09477</name>
</gene>
<organism evidence="2 3">
    <name type="scientific">Colletotrichum cuscutae</name>
    <dbReference type="NCBI Taxonomy" id="1209917"/>
    <lineage>
        <taxon>Eukaryota</taxon>
        <taxon>Fungi</taxon>
        <taxon>Dikarya</taxon>
        <taxon>Ascomycota</taxon>
        <taxon>Pezizomycotina</taxon>
        <taxon>Sordariomycetes</taxon>
        <taxon>Hypocreomycetidae</taxon>
        <taxon>Glomerellales</taxon>
        <taxon>Glomerellaceae</taxon>
        <taxon>Colletotrichum</taxon>
        <taxon>Colletotrichum acutatum species complex</taxon>
    </lineage>
</organism>
<comment type="caution">
    <text evidence="2">The sequence shown here is derived from an EMBL/GenBank/DDBJ whole genome shotgun (WGS) entry which is preliminary data.</text>
</comment>
<dbReference type="AlphaFoldDB" id="A0AAI9UKT3"/>
<sequence>MKKRNNRPVRRPSTPTLTVRPRARPRSGTRSSPLSIRQPLQEAALLAEGARATRVLHSRVSRISIINQGGICSSFREPRVGRIL</sequence>
<accession>A0AAI9UKT3</accession>
<proteinExistence type="predicted"/>
<feature type="region of interest" description="Disordered" evidence="1">
    <location>
        <begin position="1"/>
        <end position="36"/>
    </location>
</feature>
<feature type="compositionally biased region" description="Basic residues" evidence="1">
    <location>
        <begin position="1"/>
        <end position="10"/>
    </location>
</feature>
<dbReference type="Proteomes" id="UP001239213">
    <property type="component" value="Unassembled WGS sequence"/>
</dbReference>
<dbReference type="EMBL" id="MPDP01000279">
    <property type="protein sequence ID" value="KAK1458378.1"/>
    <property type="molecule type" value="Genomic_DNA"/>
</dbReference>
<reference evidence="2" key="1">
    <citation type="submission" date="2016-11" db="EMBL/GenBank/DDBJ databases">
        <title>The genome sequence of Colletotrichum cuscutae.</title>
        <authorList>
            <person name="Baroncelli R."/>
        </authorList>
    </citation>
    <scope>NUCLEOTIDE SEQUENCE</scope>
    <source>
        <strain evidence="2">IMI 304802</strain>
    </source>
</reference>
<protein>
    <submittedName>
        <fullName evidence="2">Uncharacterized protein</fullName>
    </submittedName>
</protein>
<evidence type="ECO:0000313" key="3">
    <source>
        <dbReference type="Proteomes" id="UP001239213"/>
    </source>
</evidence>
<evidence type="ECO:0000313" key="2">
    <source>
        <dbReference type="EMBL" id="KAK1458378.1"/>
    </source>
</evidence>
<keyword evidence="3" id="KW-1185">Reference proteome</keyword>
<name>A0AAI9UKT3_9PEZI</name>